<name>A0A401SPA5_CHIPU</name>
<keyword evidence="3" id="KW-1185">Reference proteome</keyword>
<accession>A0A401SPA5</accession>
<dbReference type="EMBL" id="BEZZ01000421">
    <property type="protein sequence ID" value="GCC32235.1"/>
    <property type="molecule type" value="Genomic_DNA"/>
</dbReference>
<evidence type="ECO:0000256" key="1">
    <source>
        <dbReference type="SAM" id="MobiDB-lite"/>
    </source>
</evidence>
<evidence type="ECO:0000313" key="3">
    <source>
        <dbReference type="Proteomes" id="UP000287033"/>
    </source>
</evidence>
<dbReference type="Proteomes" id="UP000287033">
    <property type="component" value="Unassembled WGS sequence"/>
</dbReference>
<evidence type="ECO:0000313" key="2">
    <source>
        <dbReference type="EMBL" id="GCC32235.1"/>
    </source>
</evidence>
<proteinExistence type="predicted"/>
<protein>
    <submittedName>
        <fullName evidence="2">Uncharacterized protein</fullName>
    </submittedName>
</protein>
<reference evidence="2 3" key="1">
    <citation type="journal article" date="2018" name="Nat. Ecol. Evol.">
        <title>Shark genomes provide insights into elasmobranch evolution and the origin of vertebrates.</title>
        <authorList>
            <person name="Hara Y"/>
            <person name="Yamaguchi K"/>
            <person name="Onimaru K"/>
            <person name="Kadota M"/>
            <person name="Koyanagi M"/>
            <person name="Keeley SD"/>
            <person name="Tatsumi K"/>
            <person name="Tanaka K"/>
            <person name="Motone F"/>
            <person name="Kageyama Y"/>
            <person name="Nozu R"/>
            <person name="Adachi N"/>
            <person name="Nishimura O"/>
            <person name="Nakagawa R"/>
            <person name="Tanegashima C"/>
            <person name="Kiyatake I"/>
            <person name="Matsumoto R"/>
            <person name="Murakumo K"/>
            <person name="Nishida K"/>
            <person name="Terakita A"/>
            <person name="Kuratani S"/>
            <person name="Sato K"/>
            <person name="Hyodo S Kuraku.S."/>
        </authorList>
    </citation>
    <scope>NUCLEOTIDE SEQUENCE [LARGE SCALE GENOMIC DNA]</scope>
</reference>
<feature type="region of interest" description="Disordered" evidence="1">
    <location>
        <begin position="94"/>
        <end position="115"/>
    </location>
</feature>
<dbReference type="AlphaFoldDB" id="A0A401SPA5"/>
<organism evidence="2 3">
    <name type="scientific">Chiloscyllium punctatum</name>
    <name type="common">Brownbanded bambooshark</name>
    <name type="synonym">Hemiscyllium punctatum</name>
    <dbReference type="NCBI Taxonomy" id="137246"/>
    <lineage>
        <taxon>Eukaryota</taxon>
        <taxon>Metazoa</taxon>
        <taxon>Chordata</taxon>
        <taxon>Craniata</taxon>
        <taxon>Vertebrata</taxon>
        <taxon>Chondrichthyes</taxon>
        <taxon>Elasmobranchii</taxon>
        <taxon>Galeomorphii</taxon>
        <taxon>Galeoidea</taxon>
        <taxon>Orectolobiformes</taxon>
        <taxon>Hemiscylliidae</taxon>
        <taxon>Chiloscyllium</taxon>
    </lineage>
</organism>
<dbReference type="OMA" id="DYSTYHI"/>
<comment type="caution">
    <text evidence="2">The sequence shown here is derived from an EMBL/GenBank/DDBJ whole genome shotgun (WGS) entry which is preliminary data.</text>
</comment>
<sequence length="115" mass="13134">MAADEFDVPVCSQTPKILQRGPLTQAAPWKEEKFYRNVSFTEMFVFFFSDSIANNYSPAARNYSTDHIYKLLSSCESLEQQWSDDPELSLSLRAARHGSKGLKNKSPRTPLGRRK</sequence>
<gene>
    <name evidence="2" type="ORF">chiPu_0010696</name>
</gene>
<dbReference type="OrthoDB" id="6156099at2759"/>